<keyword evidence="3" id="KW-1185">Reference proteome</keyword>
<feature type="transmembrane region" description="Helical" evidence="1">
    <location>
        <begin position="44"/>
        <end position="63"/>
    </location>
</feature>
<sequence length="95" mass="11152">MKDKTEEKLIRGLEEFDRLDRTPPPHESFTLMIHEIRQRQRKELILFFIAALFIVTLTVMVLINEPILYVAGQLLFLIVAGVVLAIRKNRVKQHE</sequence>
<dbReference type="InterPro" id="IPR035238">
    <property type="entry name" value="DUF5345"/>
</dbReference>
<proteinExistence type="predicted"/>
<dbReference type="EMBL" id="JBHUPG010000011">
    <property type="protein sequence ID" value="MFD2911555.1"/>
    <property type="molecule type" value="Genomic_DNA"/>
</dbReference>
<name>A0ABW5ZGW6_9BACL</name>
<dbReference type="Pfam" id="PF17280">
    <property type="entry name" value="DUF5345"/>
    <property type="match status" value="1"/>
</dbReference>
<protein>
    <submittedName>
        <fullName evidence="2">DUF5345 family protein</fullName>
    </submittedName>
</protein>
<keyword evidence="1" id="KW-0812">Transmembrane</keyword>
<dbReference type="RefSeq" id="WP_204730581.1">
    <property type="nucleotide sequence ID" value="NZ_JAFBDK010000020.1"/>
</dbReference>
<evidence type="ECO:0000313" key="3">
    <source>
        <dbReference type="Proteomes" id="UP001597561"/>
    </source>
</evidence>
<dbReference type="Proteomes" id="UP001597561">
    <property type="component" value="Unassembled WGS sequence"/>
</dbReference>
<gene>
    <name evidence="2" type="ORF">ACFS5P_06670</name>
</gene>
<evidence type="ECO:0000256" key="1">
    <source>
        <dbReference type="SAM" id="Phobius"/>
    </source>
</evidence>
<feature type="transmembrane region" description="Helical" evidence="1">
    <location>
        <begin position="69"/>
        <end position="86"/>
    </location>
</feature>
<reference evidence="3" key="1">
    <citation type="journal article" date="2019" name="Int. J. Syst. Evol. Microbiol.">
        <title>The Global Catalogue of Microorganisms (GCM) 10K type strain sequencing project: providing services to taxonomists for standard genome sequencing and annotation.</title>
        <authorList>
            <consortium name="The Broad Institute Genomics Platform"/>
            <consortium name="The Broad Institute Genome Sequencing Center for Infectious Disease"/>
            <person name="Wu L."/>
            <person name="Ma J."/>
        </authorList>
    </citation>
    <scope>NUCLEOTIDE SEQUENCE [LARGE SCALE GENOMIC DNA]</scope>
    <source>
        <strain evidence="3">KCTC 13528</strain>
    </source>
</reference>
<keyword evidence="1" id="KW-1133">Transmembrane helix</keyword>
<keyword evidence="1" id="KW-0472">Membrane</keyword>
<organism evidence="2 3">
    <name type="scientific">Jeotgalibacillus terrae</name>
    <dbReference type="NCBI Taxonomy" id="587735"/>
    <lineage>
        <taxon>Bacteria</taxon>
        <taxon>Bacillati</taxon>
        <taxon>Bacillota</taxon>
        <taxon>Bacilli</taxon>
        <taxon>Bacillales</taxon>
        <taxon>Caryophanaceae</taxon>
        <taxon>Jeotgalibacillus</taxon>
    </lineage>
</organism>
<accession>A0ABW5ZGW6</accession>
<evidence type="ECO:0000313" key="2">
    <source>
        <dbReference type="EMBL" id="MFD2911555.1"/>
    </source>
</evidence>
<comment type="caution">
    <text evidence="2">The sequence shown here is derived from an EMBL/GenBank/DDBJ whole genome shotgun (WGS) entry which is preliminary data.</text>
</comment>